<feature type="coiled-coil region" evidence="1">
    <location>
        <begin position="45"/>
        <end position="72"/>
    </location>
</feature>
<accession>A0A0C9VVP2</accession>
<gene>
    <name evidence="2" type="ORF">M422DRAFT_254226</name>
</gene>
<dbReference type="HOGENOM" id="CLU_2198693_0_0_1"/>
<dbReference type="Proteomes" id="UP000054279">
    <property type="component" value="Unassembled WGS sequence"/>
</dbReference>
<sequence length="108" mass="11842">MATKQTIQLGMRAVAILMVEVARKEETMELARKIVEQMAIPTDQMQNTVTEARALTKEIQKATQDIKEMQEKTLKNLTEALQVIGKPTTYASVTAVGQPTGTPIARAA</sequence>
<keyword evidence="3" id="KW-1185">Reference proteome</keyword>
<evidence type="ECO:0000256" key="1">
    <source>
        <dbReference type="SAM" id="Coils"/>
    </source>
</evidence>
<dbReference type="EMBL" id="KN837128">
    <property type="protein sequence ID" value="KIJ42760.1"/>
    <property type="molecule type" value="Genomic_DNA"/>
</dbReference>
<name>A0A0C9VVP2_SPHS4</name>
<dbReference type="AlphaFoldDB" id="A0A0C9VVP2"/>
<keyword evidence="1" id="KW-0175">Coiled coil</keyword>
<reference evidence="2 3" key="1">
    <citation type="submission" date="2014-06" db="EMBL/GenBank/DDBJ databases">
        <title>Evolutionary Origins and Diversification of the Mycorrhizal Mutualists.</title>
        <authorList>
            <consortium name="DOE Joint Genome Institute"/>
            <consortium name="Mycorrhizal Genomics Consortium"/>
            <person name="Kohler A."/>
            <person name="Kuo A."/>
            <person name="Nagy L.G."/>
            <person name="Floudas D."/>
            <person name="Copeland A."/>
            <person name="Barry K.W."/>
            <person name="Cichocki N."/>
            <person name="Veneault-Fourrey C."/>
            <person name="LaButti K."/>
            <person name="Lindquist E.A."/>
            <person name="Lipzen A."/>
            <person name="Lundell T."/>
            <person name="Morin E."/>
            <person name="Murat C."/>
            <person name="Riley R."/>
            <person name="Ohm R."/>
            <person name="Sun H."/>
            <person name="Tunlid A."/>
            <person name="Henrissat B."/>
            <person name="Grigoriev I.V."/>
            <person name="Hibbett D.S."/>
            <person name="Martin F."/>
        </authorList>
    </citation>
    <scope>NUCLEOTIDE SEQUENCE [LARGE SCALE GENOMIC DNA]</scope>
    <source>
        <strain evidence="2 3">SS14</strain>
    </source>
</reference>
<organism evidence="2 3">
    <name type="scientific">Sphaerobolus stellatus (strain SS14)</name>
    <dbReference type="NCBI Taxonomy" id="990650"/>
    <lineage>
        <taxon>Eukaryota</taxon>
        <taxon>Fungi</taxon>
        <taxon>Dikarya</taxon>
        <taxon>Basidiomycota</taxon>
        <taxon>Agaricomycotina</taxon>
        <taxon>Agaricomycetes</taxon>
        <taxon>Phallomycetidae</taxon>
        <taxon>Geastrales</taxon>
        <taxon>Sphaerobolaceae</taxon>
        <taxon>Sphaerobolus</taxon>
    </lineage>
</organism>
<evidence type="ECO:0000313" key="2">
    <source>
        <dbReference type="EMBL" id="KIJ42760.1"/>
    </source>
</evidence>
<proteinExistence type="predicted"/>
<protein>
    <submittedName>
        <fullName evidence="2">Uncharacterized protein</fullName>
    </submittedName>
</protein>
<evidence type="ECO:0000313" key="3">
    <source>
        <dbReference type="Proteomes" id="UP000054279"/>
    </source>
</evidence>